<dbReference type="GO" id="GO:0016811">
    <property type="term" value="F:hydrolase activity, acting on carbon-nitrogen (but not peptide) bonds, in linear amides"/>
    <property type="evidence" value="ECO:0007669"/>
    <property type="project" value="InterPro"/>
</dbReference>
<reference evidence="7" key="1">
    <citation type="submission" date="2016-05" db="EMBL/GenBank/DDBJ databases">
        <title>Comparative genomics of biotechnologically important yeasts.</title>
        <authorList>
            <consortium name="DOE Joint Genome Institute"/>
            <person name="Riley R."/>
            <person name="Haridas S."/>
            <person name="Wolfe K.H."/>
            <person name="Lopes M.R."/>
            <person name="Hittinger C.T."/>
            <person name="Goker M."/>
            <person name="Salamov A."/>
            <person name="Wisecaver J."/>
            <person name="Long T.M."/>
            <person name="Aerts A.L."/>
            <person name="Barry K."/>
            <person name="Choi C."/>
            <person name="Clum A."/>
            <person name="Coughlan A.Y."/>
            <person name="Deshpande S."/>
            <person name="Douglass A.P."/>
            <person name="Hanson S.J."/>
            <person name="Klenk H.-P."/>
            <person name="Labutti K."/>
            <person name="Lapidus A."/>
            <person name="Lindquist E."/>
            <person name="Lipzen A."/>
            <person name="Meier-Kolthoff J.P."/>
            <person name="Ohm R.A."/>
            <person name="Otillar R.P."/>
            <person name="Pangilinan J."/>
            <person name="Peng Y."/>
            <person name="Rokas A."/>
            <person name="Rosa C.A."/>
            <person name="Scheuner C."/>
            <person name="Sibirny A.A."/>
            <person name="Slot J.C."/>
            <person name="Stielow J.B."/>
            <person name="Sun H."/>
            <person name="Kurtzman C.P."/>
            <person name="Blackwell M."/>
            <person name="Grigoriev I.V."/>
            <person name="Jeffries T.W."/>
        </authorList>
    </citation>
    <scope>NUCLEOTIDE SEQUENCE [LARGE SCALE GENOMIC DNA]</scope>
    <source>
        <strain evidence="7">NRRL Y-12698</strain>
    </source>
</reference>
<keyword evidence="7" id="KW-1185">Reference proteome</keyword>
<evidence type="ECO:0000256" key="2">
    <source>
        <dbReference type="ARBA" id="ARBA00010613"/>
    </source>
</evidence>
<dbReference type="GeneID" id="30147703"/>
<feature type="domain" description="CN hydrolase" evidence="5">
    <location>
        <begin position="2"/>
        <end position="269"/>
    </location>
</feature>
<name>A0A1E3QIY1_9ASCO</name>
<evidence type="ECO:0000256" key="4">
    <source>
        <dbReference type="ARBA" id="ARBA00022801"/>
    </source>
</evidence>
<comment type="subcellular location">
    <subcellularLocation>
        <location evidence="1">Cytoplasm</location>
    </subcellularLocation>
</comment>
<dbReference type="STRING" id="984486.A0A1E3QIY1"/>
<gene>
    <name evidence="6" type="ORF">BABINDRAFT_163337</name>
</gene>
<dbReference type="RefSeq" id="XP_018982938.1">
    <property type="nucleotide sequence ID" value="XM_019129850.1"/>
</dbReference>
<evidence type="ECO:0000313" key="7">
    <source>
        <dbReference type="Proteomes" id="UP000094336"/>
    </source>
</evidence>
<dbReference type="EMBL" id="KV454439">
    <property type="protein sequence ID" value="ODQ77610.1"/>
    <property type="molecule type" value="Genomic_DNA"/>
</dbReference>
<comment type="similarity">
    <text evidence="2">Belongs to the carbon-nitrogen hydrolase superfamily. NIT1/NIT2 family.</text>
</comment>
<dbReference type="AlphaFoldDB" id="A0A1E3QIY1"/>
<dbReference type="InterPro" id="IPR036526">
    <property type="entry name" value="C-N_Hydrolase_sf"/>
</dbReference>
<proteinExistence type="inferred from homology"/>
<dbReference type="PANTHER" id="PTHR23088:SF27">
    <property type="entry name" value="DEAMINATED GLUTATHIONE AMIDASE"/>
    <property type="match status" value="1"/>
</dbReference>
<dbReference type="CDD" id="cd07572">
    <property type="entry name" value="nit"/>
    <property type="match status" value="1"/>
</dbReference>
<accession>A0A1E3QIY1</accession>
<dbReference type="Proteomes" id="UP000094336">
    <property type="component" value="Unassembled WGS sequence"/>
</dbReference>
<dbReference type="InterPro" id="IPR045254">
    <property type="entry name" value="Nit1/2_C-N_Hydrolase"/>
</dbReference>
<dbReference type="Pfam" id="PF00795">
    <property type="entry name" value="CN_hydrolase"/>
    <property type="match status" value="1"/>
</dbReference>
<evidence type="ECO:0000256" key="1">
    <source>
        <dbReference type="ARBA" id="ARBA00004496"/>
    </source>
</evidence>
<keyword evidence="3" id="KW-0963">Cytoplasm</keyword>
<dbReference type="OrthoDB" id="10250282at2759"/>
<evidence type="ECO:0000259" key="5">
    <source>
        <dbReference type="PROSITE" id="PS50263"/>
    </source>
</evidence>
<dbReference type="FunFam" id="3.60.110.10:FF:000024">
    <property type="entry name" value="Deaminated glutathione amidase"/>
    <property type="match status" value="1"/>
</dbReference>
<dbReference type="SUPFAM" id="SSF56317">
    <property type="entry name" value="Carbon-nitrogen hydrolase"/>
    <property type="match status" value="1"/>
</dbReference>
<dbReference type="Gene3D" id="3.60.110.10">
    <property type="entry name" value="Carbon-nitrogen hydrolase"/>
    <property type="match status" value="1"/>
</dbReference>
<evidence type="ECO:0000256" key="3">
    <source>
        <dbReference type="ARBA" id="ARBA00022490"/>
    </source>
</evidence>
<dbReference type="GO" id="GO:0005737">
    <property type="term" value="C:cytoplasm"/>
    <property type="evidence" value="ECO:0007669"/>
    <property type="project" value="UniProtKB-SubCell"/>
</dbReference>
<sequence length="294" mass="32317">MVLIACGQLCSTSSLAENAQKAVRLITRAAAMNAKVLFLPEASDYLAVNAKHSVEIVRLVQDSPFIQGVQKTLRELHSQGKSLHVSVGVHEPCVGGDRVKNTLLWINDQGVIEQRYQKLHLFDISIPNGPILKESNSVERGNEIIPPFDTPAGKLGMGICYDIRFPELALRLRSLGAQILTYPSAFTMKTGAAHWHLLARARAIDTQSYVVMAAQAGTHKLESEGNEGPKTARISYGHALIVDPWGTVVAECSDVDVGDEDLCVADIDLVKLEKVRKDMPLWEHRRPDAFGYEV</sequence>
<keyword evidence="4" id="KW-0378">Hydrolase</keyword>
<evidence type="ECO:0000313" key="6">
    <source>
        <dbReference type="EMBL" id="ODQ77610.1"/>
    </source>
</evidence>
<dbReference type="PANTHER" id="PTHR23088">
    <property type="entry name" value="NITRILASE-RELATED"/>
    <property type="match status" value="1"/>
</dbReference>
<organism evidence="6 7">
    <name type="scientific">Babjeviella inositovora NRRL Y-12698</name>
    <dbReference type="NCBI Taxonomy" id="984486"/>
    <lineage>
        <taxon>Eukaryota</taxon>
        <taxon>Fungi</taxon>
        <taxon>Dikarya</taxon>
        <taxon>Ascomycota</taxon>
        <taxon>Saccharomycotina</taxon>
        <taxon>Pichiomycetes</taxon>
        <taxon>Serinales incertae sedis</taxon>
        <taxon>Babjeviella</taxon>
    </lineage>
</organism>
<dbReference type="PROSITE" id="PS01227">
    <property type="entry name" value="UPF0012"/>
    <property type="match status" value="1"/>
</dbReference>
<dbReference type="InterPro" id="IPR003010">
    <property type="entry name" value="C-N_Hydrolase"/>
</dbReference>
<protein>
    <recommendedName>
        <fullName evidence="5">CN hydrolase domain-containing protein</fullName>
    </recommendedName>
</protein>
<dbReference type="PROSITE" id="PS50263">
    <property type="entry name" value="CN_HYDROLASE"/>
    <property type="match status" value="1"/>
</dbReference>
<dbReference type="InterPro" id="IPR001110">
    <property type="entry name" value="UPF0012_CS"/>
</dbReference>